<reference evidence="9 10" key="1">
    <citation type="submission" date="2012-02" db="EMBL/GenBank/DDBJ databases">
        <title>Improved High-Quality Draft sequence of Microvirga sp. WSM3557.</title>
        <authorList>
            <consortium name="US DOE Joint Genome Institute"/>
            <person name="Lucas S."/>
            <person name="Han J."/>
            <person name="Lapidus A."/>
            <person name="Cheng J.-F."/>
            <person name="Goodwin L."/>
            <person name="Pitluck S."/>
            <person name="Peters L."/>
            <person name="Zhang X."/>
            <person name="Detter J.C."/>
            <person name="Han C."/>
            <person name="Tapia R."/>
            <person name="Land M."/>
            <person name="Hauser L."/>
            <person name="Kyrpides N."/>
            <person name="Ivanova N."/>
            <person name="Pagani I."/>
            <person name="Brau L."/>
            <person name="Yates R."/>
            <person name="O'Hara G."/>
            <person name="Rui T."/>
            <person name="Howieson J."/>
            <person name="Reeve W."/>
            <person name="Woyke T."/>
        </authorList>
    </citation>
    <scope>NUCLEOTIDE SEQUENCE [LARGE SCALE GENOMIC DNA]</scope>
    <source>
        <strain evidence="9 10">WSM3557</strain>
    </source>
</reference>
<protein>
    <submittedName>
        <fullName evidence="9">Methyl-accepting chemotaxis protein</fullName>
    </submittedName>
</protein>
<dbReference type="SMART" id="SM00283">
    <property type="entry name" value="MA"/>
    <property type="match status" value="1"/>
</dbReference>
<sequence length="582" mass="61533" precursor="true">MRVRWRVLPAAMQAGQRKTMRTLNNLKLLTKLAIPVTIFVAVAVGLVALARAGLGDMAQDTQELVEQEVARQTLVLQINAEVNETTTQEKNLILFSDPEMIKTGEKTFNTYRSLALTHADELIALAETSEQKTFDTDLKATIVNYFGLLDKSVERGKLNDDEGALKISNGEGRDARIKLRDLLAQRVESSKKALAKGADDADELATDTSWKLIEAAAVGILAAVGLIGAIVIYGVTRPLGAMTAAMGQLANGDLSVAVTGTERKDEVGALARSLQVFKDNAIEARRLAAEQEAENEAKMRRAQVLDQLTKDFERNVSAMTQGLASAATEMEATAQTMTSIADQTNNQTVSAASAAEQTSANVQTVAAATEELSISIREIASQVSQSSRIAERAVHDAQRTDAIVQQLASTAERIGNVIALINSVAGQTNLLALNATIEAARAGEAGKGFAVVASEVKELANQTAKATDEISTQIASVQQATREAVQAIHTITQTIGEMSQISVTIAAAMEEQGAATGEIARNVHEAARGTEHVTGNIGDVRRGAGETGAAASQVLSAAQELARHSNSLGDEVGQFLQGVKAA</sequence>
<evidence type="ECO:0000256" key="3">
    <source>
        <dbReference type="ARBA" id="ARBA00023224"/>
    </source>
</evidence>
<dbReference type="STRING" id="864069.MicloDRAFT_00028530"/>
<dbReference type="PRINTS" id="PR00260">
    <property type="entry name" value="CHEMTRNSDUCR"/>
</dbReference>
<evidence type="ECO:0000259" key="6">
    <source>
        <dbReference type="PROSITE" id="PS50111"/>
    </source>
</evidence>
<dbReference type="eggNOG" id="COG0840">
    <property type="taxonomic scope" value="Bacteria"/>
</dbReference>
<keyword evidence="2" id="KW-1003">Cell membrane</keyword>
<evidence type="ECO:0000313" key="9">
    <source>
        <dbReference type="EMBL" id="EIM26304.1"/>
    </source>
</evidence>
<proteinExistence type="inferred from homology"/>
<dbReference type="Pfam" id="PF00672">
    <property type="entry name" value="HAMP"/>
    <property type="match status" value="1"/>
</dbReference>
<comment type="subcellular location">
    <subcellularLocation>
        <location evidence="1">Cell inner membrane</location>
        <topology evidence="1">Multi-pass membrane protein</topology>
    </subcellularLocation>
</comment>
<dbReference type="GO" id="GO:0005886">
    <property type="term" value="C:plasma membrane"/>
    <property type="evidence" value="ECO:0007669"/>
    <property type="project" value="UniProtKB-SubCell"/>
</dbReference>
<dbReference type="GO" id="GO:0006935">
    <property type="term" value="P:chemotaxis"/>
    <property type="evidence" value="ECO:0007669"/>
    <property type="project" value="InterPro"/>
</dbReference>
<dbReference type="PANTHER" id="PTHR32089:SF112">
    <property type="entry name" value="LYSOZYME-LIKE PROTEIN-RELATED"/>
    <property type="match status" value="1"/>
</dbReference>
<keyword evidence="2" id="KW-0472">Membrane</keyword>
<dbReference type="GO" id="GO:0004888">
    <property type="term" value="F:transmembrane signaling receptor activity"/>
    <property type="evidence" value="ECO:0007669"/>
    <property type="project" value="InterPro"/>
</dbReference>
<dbReference type="CDD" id="cd06225">
    <property type="entry name" value="HAMP"/>
    <property type="match status" value="1"/>
</dbReference>
<comment type="similarity">
    <text evidence="4">Belongs to the methyl-accepting chemotaxis (MCP) protein family.</text>
</comment>
<dbReference type="InterPro" id="IPR003660">
    <property type="entry name" value="HAMP_dom"/>
</dbReference>
<dbReference type="PATRIC" id="fig|864069.3.peg.3084"/>
<dbReference type="Proteomes" id="UP000003947">
    <property type="component" value="Unassembled WGS sequence"/>
</dbReference>
<dbReference type="Pfam" id="PF00015">
    <property type="entry name" value="MCPsignal"/>
    <property type="match status" value="1"/>
</dbReference>
<feature type="domain" description="Methyl-accepting transducer" evidence="6">
    <location>
        <begin position="326"/>
        <end position="562"/>
    </location>
</feature>
<feature type="domain" description="T-SNARE coiled-coil homology" evidence="7">
    <location>
        <begin position="478"/>
        <end position="540"/>
    </location>
</feature>
<dbReference type="PROSITE" id="PS50192">
    <property type="entry name" value="T_SNARE"/>
    <property type="match status" value="1"/>
</dbReference>
<dbReference type="PROSITE" id="PS50111">
    <property type="entry name" value="CHEMOTAXIS_TRANSDUC_2"/>
    <property type="match status" value="1"/>
</dbReference>
<evidence type="ECO:0000256" key="1">
    <source>
        <dbReference type="ARBA" id="ARBA00004429"/>
    </source>
</evidence>
<keyword evidence="10" id="KW-1185">Reference proteome</keyword>
<dbReference type="SUPFAM" id="SSF58104">
    <property type="entry name" value="Methyl-accepting chemotaxis protein (MCP) signaling domain"/>
    <property type="match status" value="1"/>
</dbReference>
<dbReference type="PANTHER" id="PTHR32089">
    <property type="entry name" value="METHYL-ACCEPTING CHEMOTAXIS PROTEIN MCPB"/>
    <property type="match status" value="1"/>
</dbReference>
<evidence type="ECO:0000259" key="7">
    <source>
        <dbReference type="PROSITE" id="PS50192"/>
    </source>
</evidence>
<dbReference type="GO" id="GO:0007165">
    <property type="term" value="P:signal transduction"/>
    <property type="evidence" value="ECO:0007669"/>
    <property type="project" value="UniProtKB-KW"/>
</dbReference>
<feature type="domain" description="HAMP" evidence="8">
    <location>
        <begin position="233"/>
        <end position="286"/>
    </location>
</feature>
<dbReference type="Gene3D" id="1.10.8.500">
    <property type="entry name" value="HAMP domain in histidine kinase"/>
    <property type="match status" value="1"/>
</dbReference>
<dbReference type="InterPro" id="IPR004090">
    <property type="entry name" value="Chemotax_Me-accpt_rcpt"/>
</dbReference>
<evidence type="ECO:0000313" key="10">
    <source>
        <dbReference type="Proteomes" id="UP000003947"/>
    </source>
</evidence>
<dbReference type="EMBL" id="JH660645">
    <property type="protein sequence ID" value="EIM26304.1"/>
    <property type="molecule type" value="Genomic_DNA"/>
</dbReference>
<dbReference type="SMART" id="SM00304">
    <property type="entry name" value="HAMP"/>
    <property type="match status" value="1"/>
</dbReference>
<evidence type="ECO:0000259" key="8">
    <source>
        <dbReference type="PROSITE" id="PS50885"/>
    </source>
</evidence>
<dbReference type="InterPro" id="IPR000727">
    <property type="entry name" value="T_SNARE_dom"/>
</dbReference>
<gene>
    <name evidence="9" type="ORF">MicloDRAFT_00028530</name>
</gene>
<keyword evidence="3 5" id="KW-0807">Transducer</keyword>
<dbReference type="HOGENOM" id="CLU_000445_107_27_5"/>
<evidence type="ECO:0000256" key="2">
    <source>
        <dbReference type="ARBA" id="ARBA00022519"/>
    </source>
</evidence>
<accession>I4YQR2</accession>
<name>I4YQR2_9HYPH</name>
<evidence type="ECO:0000256" key="5">
    <source>
        <dbReference type="PROSITE-ProRule" id="PRU00284"/>
    </source>
</evidence>
<evidence type="ECO:0000256" key="4">
    <source>
        <dbReference type="ARBA" id="ARBA00029447"/>
    </source>
</evidence>
<dbReference type="InterPro" id="IPR004089">
    <property type="entry name" value="MCPsignal_dom"/>
</dbReference>
<dbReference type="AlphaFoldDB" id="I4YQR2"/>
<keyword evidence="2" id="KW-0997">Cell inner membrane</keyword>
<organism evidence="9 10">
    <name type="scientific">Microvirga lotononidis</name>
    <dbReference type="NCBI Taxonomy" id="864069"/>
    <lineage>
        <taxon>Bacteria</taxon>
        <taxon>Pseudomonadati</taxon>
        <taxon>Pseudomonadota</taxon>
        <taxon>Alphaproteobacteria</taxon>
        <taxon>Hyphomicrobiales</taxon>
        <taxon>Methylobacteriaceae</taxon>
        <taxon>Microvirga</taxon>
    </lineage>
</organism>
<dbReference type="PROSITE" id="PS50885">
    <property type="entry name" value="HAMP"/>
    <property type="match status" value="1"/>
</dbReference>
<dbReference type="Gene3D" id="1.10.287.950">
    <property type="entry name" value="Methyl-accepting chemotaxis protein"/>
    <property type="match status" value="1"/>
</dbReference>